<feature type="compositionally biased region" description="Polar residues" evidence="9">
    <location>
        <begin position="20"/>
        <end position="40"/>
    </location>
</feature>
<feature type="region of interest" description="Disordered" evidence="9">
    <location>
        <begin position="1298"/>
        <end position="1340"/>
    </location>
</feature>
<evidence type="ECO:0000256" key="10">
    <source>
        <dbReference type="SAM" id="Phobius"/>
    </source>
</evidence>
<keyword evidence="13" id="KW-1185">Reference proteome</keyword>
<dbReference type="Proteomes" id="UP001153069">
    <property type="component" value="Unassembled WGS sequence"/>
</dbReference>
<dbReference type="PROSITE" id="PS51450">
    <property type="entry name" value="LRR"/>
    <property type="match status" value="1"/>
</dbReference>
<feature type="compositionally biased region" description="Polar residues" evidence="9">
    <location>
        <begin position="430"/>
        <end position="451"/>
    </location>
</feature>
<dbReference type="SUPFAM" id="SSF52058">
    <property type="entry name" value="L domain-like"/>
    <property type="match status" value="2"/>
</dbReference>
<gene>
    <name evidence="12" type="ORF">SEMRO_204_G085920.1</name>
</gene>
<comment type="caution">
    <text evidence="12">The sequence shown here is derived from an EMBL/GenBank/DDBJ whole genome shotgun (WGS) entry which is preliminary data.</text>
</comment>
<feature type="region of interest" description="Disordered" evidence="9">
    <location>
        <begin position="1"/>
        <end position="208"/>
    </location>
</feature>
<feature type="compositionally biased region" description="Polar residues" evidence="9">
    <location>
        <begin position="274"/>
        <end position="296"/>
    </location>
</feature>
<dbReference type="InterPro" id="IPR003591">
    <property type="entry name" value="Leu-rich_rpt_typical-subtyp"/>
</dbReference>
<sequence>MALKRSKEAKPSSPEPSGVYSRQSPSSIPAQGYTPSSLGDSQEMMVRPSPPGSKAVDRHSPPGTKAAKYQLQQPTPRRASPRHNKPPTPHRLRPPGTTPPRRRFDSSGSYEDSPPIDRRETYPPSKRSGRRSSSESPQKHSSKRISSRQASSYYRLDHDDDARQKHSDAPQKKPSSHSRRSPSPRRSSSNSKGISARPVYINKSQRQQKAGVILNLNPAILSQQAGPHSLTYSTSATSGTGHSHDDEKGLRRNSQEHSRSSDLSSNSSGETLSYNYSELTSQTYEGSSNKQPASIAGQETVSVDRVELELMATTSTNNGSTSQITPRRRRSANDRSLVDRLGEVKEEEDEDVESRVTAPSVNEKIELMLRANSTESESDSMQGSQQQKEVDVESQVVIGDNTASAPTTEQPQFKKKRSWLFGLLSHGSGDTNVIEPNSQEDSVDATVSRTGSSERGKGQEEIGNKFMVAPMKLLGFSGQRTQVQPGPAKGDLEANEGNNQDKATPADATPKSRRTLIVVVSCIIALVVLAAAAVVVWKVLETQDQPNLSIEIVDSPPSEEDKETTGTVVPAGEKPDTAFEVPDTTYDVSDTPSESSSNTTSHSVPSVRLEDLPAFTMTAILDDPESAQAKAWAWMQEDPWFNIYSKQRFQQRFSLATLYFSTNGSNWDDNGDWLSYEKHECLWFSKATFFGWSVCDEGNTYNALVLQSNGLQGDLPSEITLMSSLRHLHIGDNQVGGSLPHQLGLDMPQLRTLNLFQNAMSNTIPSTIGVLSLLENMDIQQNKFEGLIPTEIGLLDKLKIADWSKNRFSHSLPKEMGQLTQLKSLLFEWNELTGSIPSTFGNLESLVAFNISNNNVKGMLPSEIGKLTLLEELWAVNNDLHLAIPSEIGLLRNLTTLNLFFNSLDGTVPSEIGMLTKLQFLYLSYNKLSGSIPDLSNMQSLQHLFLNSNQLSGSIPPSIGNLTTMEAINLNANRFSGAIPPEISSLSLLTQMDLDDNGFESALPTEIGLLQNLLALSCNFNDIVELPSEIGALGKLTKLSLKSNSLRSTLPHEIGWLTNLEALILVDNMITGSLPSQIGLMSSLQVLDVSSNALSGEVPSEAGLLPSLHSVYLELNMLESSLPTEIGLLTNLENLVAWENQLSGQLPTEIGLLTRGDIFDLSHNRNIHGTIPVELGEMKKATEISFSVTSVSGSIPPELGSLSRLETLRLDSTFLTGPIPNEVATLPNLDLFTIANTMISGNVNSMLCGLERFTMSCSEILCGCDCPCGVVVDETESSSSNSSNVLMNKNITASSLLDGEGASNQTMADSTSDWNDSAEAMPGKDDFVSVYEADEDDDLS</sequence>
<comment type="subcellular location">
    <subcellularLocation>
        <location evidence="1">Membrane</location>
        <topology evidence="1">Single-pass membrane protein</topology>
    </subcellularLocation>
</comment>
<feature type="compositionally biased region" description="Basic and acidic residues" evidence="9">
    <location>
        <begin position="242"/>
        <end position="260"/>
    </location>
</feature>
<evidence type="ECO:0000313" key="12">
    <source>
        <dbReference type="EMBL" id="CAB9504658.1"/>
    </source>
</evidence>
<feature type="region of interest" description="Disordered" evidence="9">
    <location>
        <begin position="551"/>
        <end position="605"/>
    </location>
</feature>
<dbReference type="GO" id="GO:0016301">
    <property type="term" value="F:kinase activity"/>
    <property type="evidence" value="ECO:0007669"/>
    <property type="project" value="UniProtKB-KW"/>
</dbReference>
<keyword evidence="12" id="KW-0675">Receptor</keyword>
<dbReference type="PANTHER" id="PTHR46662">
    <property type="entry name" value="DI-GLUCOSE BINDING PROTEIN WITH LEUCINE-RICH REPEAT DOMAIN-CONTAINING PROTEIN"/>
    <property type="match status" value="1"/>
</dbReference>
<keyword evidence="7 10" id="KW-0472">Membrane</keyword>
<keyword evidence="3 10" id="KW-0812">Transmembrane</keyword>
<feature type="compositionally biased region" description="Basic and acidic residues" evidence="9">
    <location>
        <begin position="331"/>
        <end position="344"/>
    </location>
</feature>
<dbReference type="InterPro" id="IPR025875">
    <property type="entry name" value="Leu-rich_rpt_4"/>
</dbReference>
<dbReference type="FunFam" id="3.80.10.10:FF:000095">
    <property type="entry name" value="LRR receptor-like serine/threonine-protein kinase GSO1"/>
    <property type="match status" value="1"/>
</dbReference>
<dbReference type="Pfam" id="PF23598">
    <property type="entry name" value="LRR_14"/>
    <property type="match status" value="1"/>
</dbReference>
<feature type="compositionally biased region" description="Basic and acidic residues" evidence="9">
    <location>
        <begin position="452"/>
        <end position="462"/>
    </location>
</feature>
<evidence type="ECO:0000256" key="7">
    <source>
        <dbReference type="ARBA" id="ARBA00023136"/>
    </source>
</evidence>
<dbReference type="OrthoDB" id="203703at2759"/>
<dbReference type="FunFam" id="3.80.10.10:FF:000233">
    <property type="entry name" value="Leucine-rich repeat receptor-like protein kinase TDR"/>
    <property type="match status" value="1"/>
</dbReference>
<evidence type="ECO:0000256" key="9">
    <source>
        <dbReference type="SAM" id="MobiDB-lite"/>
    </source>
</evidence>
<evidence type="ECO:0000256" key="5">
    <source>
        <dbReference type="ARBA" id="ARBA00022737"/>
    </source>
</evidence>
<keyword evidence="5" id="KW-0677">Repeat</keyword>
<dbReference type="PANTHER" id="PTHR46662:SF104">
    <property type="entry name" value="GPI-ANCHORED ADHESIN-LIKE PROTEIN PGA55-RELATED"/>
    <property type="match status" value="1"/>
</dbReference>
<dbReference type="Gene3D" id="3.80.10.10">
    <property type="entry name" value="Ribonuclease Inhibitor"/>
    <property type="match status" value="5"/>
</dbReference>
<accession>A0A9N8HC27</accession>
<evidence type="ECO:0000256" key="6">
    <source>
        <dbReference type="ARBA" id="ARBA00022989"/>
    </source>
</evidence>
<dbReference type="InterPro" id="IPR001611">
    <property type="entry name" value="Leu-rich_rpt"/>
</dbReference>
<feature type="compositionally biased region" description="Basic and acidic residues" evidence="9">
    <location>
        <begin position="1"/>
        <end position="10"/>
    </location>
</feature>
<feature type="region of interest" description="Disordered" evidence="9">
    <location>
        <begin position="479"/>
        <end position="511"/>
    </location>
</feature>
<keyword evidence="12" id="KW-0418">Kinase</keyword>
<dbReference type="InterPro" id="IPR032675">
    <property type="entry name" value="LRR_dom_sf"/>
</dbReference>
<evidence type="ECO:0000256" key="8">
    <source>
        <dbReference type="ARBA" id="ARBA00023180"/>
    </source>
</evidence>
<evidence type="ECO:0000256" key="2">
    <source>
        <dbReference type="ARBA" id="ARBA00022614"/>
    </source>
</evidence>
<feature type="region of interest" description="Disordered" evidence="9">
    <location>
        <begin position="430"/>
        <end position="462"/>
    </location>
</feature>
<dbReference type="EMBL" id="CAICTM010000203">
    <property type="protein sequence ID" value="CAB9504658.1"/>
    <property type="molecule type" value="Genomic_DNA"/>
</dbReference>
<dbReference type="Pfam" id="PF12799">
    <property type="entry name" value="LRR_4"/>
    <property type="match status" value="1"/>
</dbReference>
<keyword evidence="2" id="KW-0433">Leucine-rich repeat</keyword>
<feature type="compositionally biased region" description="Basic and acidic residues" evidence="9">
    <location>
        <begin position="155"/>
        <end position="171"/>
    </location>
</feature>
<feature type="compositionally biased region" description="Polar residues" evidence="9">
    <location>
        <begin position="1302"/>
        <end position="1315"/>
    </location>
</feature>
<keyword evidence="4" id="KW-0732">Signal</keyword>
<feature type="compositionally biased region" description="Basic residues" evidence="9">
    <location>
        <begin position="174"/>
        <end position="183"/>
    </location>
</feature>
<feature type="compositionally biased region" description="Low complexity" evidence="9">
    <location>
        <begin position="261"/>
        <end position="273"/>
    </location>
</feature>
<dbReference type="SMART" id="SM00369">
    <property type="entry name" value="LRR_TYP"/>
    <property type="match status" value="10"/>
</dbReference>
<dbReference type="GO" id="GO:0016020">
    <property type="term" value="C:membrane"/>
    <property type="evidence" value="ECO:0007669"/>
    <property type="project" value="UniProtKB-SubCell"/>
</dbReference>
<keyword evidence="12" id="KW-0808">Transferase</keyword>
<feature type="compositionally biased region" description="Low complexity" evidence="9">
    <location>
        <begin position="231"/>
        <end position="241"/>
    </location>
</feature>
<feature type="compositionally biased region" description="Low complexity" evidence="9">
    <location>
        <begin position="588"/>
        <end position="605"/>
    </location>
</feature>
<proteinExistence type="predicted"/>
<feature type="domain" description="Disease resistance R13L4/SHOC-2-like LRR" evidence="11">
    <location>
        <begin position="810"/>
        <end position="903"/>
    </location>
</feature>
<keyword evidence="6 10" id="KW-1133">Transmembrane helix</keyword>
<evidence type="ECO:0000259" key="11">
    <source>
        <dbReference type="Pfam" id="PF23598"/>
    </source>
</evidence>
<dbReference type="InterPro" id="IPR055414">
    <property type="entry name" value="LRR_R13L4/SHOC2-like"/>
</dbReference>
<name>A0A9N8HC27_9STRA</name>
<evidence type="ECO:0000313" key="13">
    <source>
        <dbReference type="Proteomes" id="UP001153069"/>
    </source>
</evidence>
<dbReference type="GO" id="GO:0009791">
    <property type="term" value="P:post-embryonic development"/>
    <property type="evidence" value="ECO:0007669"/>
    <property type="project" value="UniProtKB-ARBA"/>
</dbReference>
<dbReference type="SMART" id="SM00365">
    <property type="entry name" value="LRR_SD22"/>
    <property type="match status" value="4"/>
</dbReference>
<feature type="compositionally biased region" description="Polar residues" evidence="9">
    <location>
        <begin position="312"/>
        <end position="325"/>
    </location>
</feature>
<dbReference type="SUPFAM" id="SSF52047">
    <property type="entry name" value="RNI-like"/>
    <property type="match status" value="1"/>
</dbReference>
<reference evidence="12" key="1">
    <citation type="submission" date="2020-06" db="EMBL/GenBank/DDBJ databases">
        <authorList>
            <consortium name="Plant Systems Biology data submission"/>
        </authorList>
    </citation>
    <scope>NUCLEOTIDE SEQUENCE</scope>
    <source>
        <strain evidence="12">D6</strain>
    </source>
</reference>
<evidence type="ECO:0000256" key="3">
    <source>
        <dbReference type="ARBA" id="ARBA00022692"/>
    </source>
</evidence>
<evidence type="ECO:0000256" key="4">
    <source>
        <dbReference type="ARBA" id="ARBA00022729"/>
    </source>
</evidence>
<keyword evidence="8" id="KW-0325">Glycoprotein</keyword>
<feature type="region of interest" description="Disordered" evidence="9">
    <location>
        <begin position="227"/>
        <end position="296"/>
    </location>
</feature>
<evidence type="ECO:0000256" key="1">
    <source>
        <dbReference type="ARBA" id="ARBA00004167"/>
    </source>
</evidence>
<feature type="compositionally biased region" description="Basic residues" evidence="9">
    <location>
        <begin position="79"/>
        <end position="93"/>
    </location>
</feature>
<feature type="region of interest" description="Disordered" evidence="9">
    <location>
        <begin position="311"/>
        <end position="357"/>
    </location>
</feature>
<feature type="transmembrane region" description="Helical" evidence="10">
    <location>
        <begin position="516"/>
        <end position="540"/>
    </location>
</feature>
<protein>
    <submittedName>
        <fullName evidence="12">LRR receptor-like serine threonine-protein kinase</fullName>
    </submittedName>
</protein>
<organism evidence="12 13">
    <name type="scientific">Seminavis robusta</name>
    <dbReference type="NCBI Taxonomy" id="568900"/>
    <lineage>
        <taxon>Eukaryota</taxon>
        <taxon>Sar</taxon>
        <taxon>Stramenopiles</taxon>
        <taxon>Ochrophyta</taxon>
        <taxon>Bacillariophyta</taxon>
        <taxon>Bacillariophyceae</taxon>
        <taxon>Bacillariophycidae</taxon>
        <taxon>Naviculales</taxon>
        <taxon>Naviculaceae</taxon>
        <taxon>Seminavis</taxon>
    </lineage>
</organism>